<dbReference type="Proteomes" id="UP001054945">
    <property type="component" value="Unassembled WGS sequence"/>
</dbReference>
<accession>A0AAV4R7K3</accession>
<protein>
    <submittedName>
        <fullName evidence="1">Uncharacterized protein</fullName>
    </submittedName>
</protein>
<keyword evidence="2" id="KW-1185">Reference proteome</keyword>
<sequence>MEKLAHHVAVAPVKTLIHTYDEIPGKELCISVYITKASPPMSFPYKLIYLRRLENTKRKFQDKISTESESFVLPYWAANYIKACNRCRERKFREKSFASQSITKASPPMSFPYKLIYLRWLEDTKRKFQDKISTQSESFVLPYWAARFPNYIKACNRCRGFALAEIRFAETNNFEADFHCVFLSWNFGRIVRIFGCVHR</sequence>
<gene>
    <name evidence="1" type="ORF">CEXT_644571</name>
</gene>
<proteinExistence type="predicted"/>
<reference evidence="1 2" key="1">
    <citation type="submission" date="2021-06" db="EMBL/GenBank/DDBJ databases">
        <title>Caerostris extrusa draft genome.</title>
        <authorList>
            <person name="Kono N."/>
            <person name="Arakawa K."/>
        </authorList>
    </citation>
    <scope>NUCLEOTIDE SEQUENCE [LARGE SCALE GENOMIC DNA]</scope>
</reference>
<comment type="caution">
    <text evidence="1">The sequence shown here is derived from an EMBL/GenBank/DDBJ whole genome shotgun (WGS) entry which is preliminary data.</text>
</comment>
<evidence type="ECO:0000313" key="2">
    <source>
        <dbReference type="Proteomes" id="UP001054945"/>
    </source>
</evidence>
<dbReference type="AlphaFoldDB" id="A0AAV4R7K3"/>
<dbReference type="EMBL" id="BPLR01007395">
    <property type="protein sequence ID" value="GIY16626.1"/>
    <property type="molecule type" value="Genomic_DNA"/>
</dbReference>
<organism evidence="1 2">
    <name type="scientific">Caerostris extrusa</name>
    <name type="common">Bark spider</name>
    <name type="synonym">Caerostris bankana</name>
    <dbReference type="NCBI Taxonomy" id="172846"/>
    <lineage>
        <taxon>Eukaryota</taxon>
        <taxon>Metazoa</taxon>
        <taxon>Ecdysozoa</taxon>
        <taxon>Arthropoda</taxon>
        <taxon>Chelicerata</taxon>
        <taxon>Arachnida</taxon>
        <taxon>Araneae</taxon>
        <taxon>Araneomorphae</taxon>
        <taxon>Entelegynae</taxon>
        <taxon>Araneoidea</taxon>
        <taxon>Araneidae</taxon>
        <taxon>Caerostris</taxon>
    </lineage>
</organism>
<evidence type="ECO:0000313" key="1">
    <source>
        <dbReference type="EMBL" id="GIY16626.1"/>
    </source>
</evidence>
<name>A0AAV4R7K3_CAEEX</name>